<keyword evidence="2" id="KW-1003">Cell membrane</keyword>
<dbReference type="AlphaFoldDB" id="B8GU22"/>
<keyword evidence="8" id="KW-1185">Reference proteome</keyword>
<dbReference type="PANTHER" id="PTHR30606:SF10">
    <property type="entry name" value="PHOSPHATIDYLINOSITOL MANNOSIDE ACYLTRANSFERASE"/>
    <property type="match status" value="1"/>
</dbReference>
<evidence type="ECO:0000313" key="7">
    <source>
        <dbReference type="EMBL" id="ACL71305.1"/>
    </source>
</evidence>
<dbReference type="EMBL" id="CP001339">
    <property type="protein sequence ID" value="ACL71305.1"/>
    <property type="molecule type" value="Genomic_DNA"/>
</dbReference>
<reference evidence="7 8" key="1">
    <citation type="journal article" date="2011" name="Stand. Genomic Sci.">
        <title>Complete genome sequence of 'Thioalkalivibrio sulfidophilus' HL-EbGr7.</title>
        <authorList>
            <person name="Muyzer G."/>
            <person name="Sorokin D.Y."/>
            <person name="Mavromatis K."/>
            <person name="Lapidus A."/>
            <person name="Clum A."/>
            <person name="Ivanova N."/>
            <person name="Pati A."/>
            <person name="d'Haeseleer P."/>
            <person name="Woyke T."/>
            <person name="Kyrpides N.C."/>
        </authorList>
    </citation>
    <scope>NUCLEOTIDE SEQUENCE [LARGE SCALE GENOMIC DNA]</scope>
    <source>
        <strain evidence="7 8">HL-EbGR7</strain>
    </source>
</reference>
<sequence>MGGLLLRVLLGLLARLPLPINHALGAGLGWLAWLLPNDLKRISLDNLARCYPDESETWRRRVARRSLMETGKALTEASWLWRAGPERIAALLDGVEGWEHVERALAEGRGVFLVSPHLGSWEFAGLHAASLGPMTSLYRPPRQKALDGLLRRSRQATGARLVPTTPGGIKALRQAVERGELIGMLPDQTPKGSSGVFAPFFGHPAYTMILLARLAAPARVPVIFAYAERLPRGRGYRYHCIPAPEGLYAEDPVEAAAAINQAVETLVRQCPEQYAWSYKRFKKQEV</sequence>
<name>B8GU22_THISH</name>
<dbReference type="InterPro" id="IPR004960">
    <property type="entry name" value="LipA_acyltrans"/>
</dbReference>
<evidence type="ECO:0000256" key="6">
    <source>
        <dbReference type="ARBA" id="ARBA00023315"/>
    </source>
</evidence>
<protein>
    <submittedName>
        <fullName evidence="7">Lipid A biosynthesis acyltransferase</fullName>
    </submittedName>
</protein>
<dbReference type="Pfam" id="PF03279">
    <property type="entry name" value="Lip_A_acyltrans"/>
    <property type="match status" value="1"/>
</dbReference>
<gene>
    <name evidence="7" type="ordered locus">Tgr7_0206</name>
</gene>
<dbReference type="OrthoDB" id="9803456at2"/>
<keyword evidence="4 7" id="KW-0808">Transferase</keyword>
<dbReference type="Proteomes" id="UP000002383">
    <property type="component" value="Chromosome"/>
</dbReference>
<dbReference type="PIRSF" id="PIRSF026649">
    <property type="entry name" value="MsbB"/>
    <property type="match status" value="1"/>
</dbReference>
<accession>B8GU22</accession>
<dbReference type="GO" id="GO:0005886">
    <property type="term" value="C:plasma membrane"/>
    <property type="evidence" value="ECO:0007669"/>
    <property type="project" value="UniProtKB-SubCell"/>
</dbReference>
<evidence type="ECO:0000256" key="3">
    <source>
        <dbReference type="ARBA" id="ARBA00022519"/>
    </source>
</evidence>
<keyword evidence="5" id="KW-0472">Membrane</keyword>
<dbReference type="KEGG" id="tgr:Tgr7_0206"/>
<dbReference type="RefSeq" id="WP_012636794.1">
    <property type="nucleotide sequence ID" value="NC_011901.1"/>
</dbReference>
<comment type="subcellular location">
    <subcellularLocation>
        <location evidence="1">Cell inner membrane</location>
    </subcellularLocation>
</comment>
<organism evidence="7 8">
    <name type="scientific">Thioalkalivibrio sulfidiphilus (strain HL-EbGR7)</name>
    <dbReference type="NCBI Taxonomy" id="396588"/>
    <lineage>
        <taxon>Bacteria</taxon>
        <taxon>Pseudomonadati</taxon>
        <taxon>Pseudomonadota</taxon>
        <taxon>Gammaproteobacteria</taxon>
        <taxon>Chromatiales</taxon>
        <taxon>Ectothiorhodospiraceae</taxon>
        <taxon>Thioalkalivibrio</taxon>
    </lineage>
</organism>
<dbReference type="GO" id="GO:0016746">
    <property type="term" value="F:acyltransferase activity"/>
    <property type="evidence" value="ECO:0007669"/>
    <property type="project" value="UniProtKB-KW"/>
</dbReference>
<dbReference type="STRING" id="396588.Tgr7_0206"/>
<evidence type="ECO:0000256" key="4">
    <source>
        <dbReference type="ARBA" id="ARBA00022679"/>
    </source>
</evidence>
<keyword evidence="6 7" id="KW-0012">Acyltransferase</keyword>
<dbReference type="HOGENOM" id="CLU_049421_0_0_6"/>
<evidence type="ECO:0000313" key="8">
    <source>
        <dbReference type="Proteomes" id="UP000002383"/>
    </source>
</evidence>
<dbReference type="CDD" id="cd07984">
    <property type="entry name" value="LPLAT_LABLAT-like"/>
    <property type="match status" value="1"/>
</dbReference>
<dbReference type="NCBIfam" id="NF006487">
    <property type="entry name" value="PRK08905.1"/>
    <property type="match status" value="1"/>
</dbReference>
<proteinExistence type="predicted"/>
<keyword evidence="3" id="KW-0997">Cell inner membrane</keyword>
<dbReference type="eggNOG" id="COG1560">
    <property type="taxonomic scope" value="Bacteria"/>
</dbReference>
<evidence type="ECO:0000256" key="1">
    <source>
        <dbReference type="ARBA" id="ARBA00004533"/>
    </source>
</evidence>
<dbReference type="GO" id="GO:0009247">
    <property type="term" value="P:glycolipid biosynthetic process"/>
    <property type="evidence" value="ECO:0007669"/>
    <property type="project" value="UniProtKB-ARBA"/>
</dbReference>
<evidence type="ECO:0000256" key="2">
    <source>
        <dbReference type="ARBA" id="ARBA00022475"/>
    </source>
</evidence>
<dbReference type="PANTHER" id="PTHR30606">
    <property type="entry name" value="LIPID A BIOSYNTHESIS LAUROYL ACYLTRANSFERASE"/>
    <property type="match status" value="1"/>
</dbReference>
<evidence type="ECO:0000256" key="5">
    <source>
        <dbReference type="ARBA" id="ARBA00023136"/>
    </source>
</evidence>